<reference evidence="3" key="1">
    <citation type="submission" date="2010-12" db="EMBL/GenBank/DDBJ databases">
        <title>The genome sequence of Filifactor alocis strain ATCC 35896.</title>
        <authorList>
            <consortium name="The Broad Institute Genome Sequencing Platform"/>
            <person name="Ward D."/>
            <person name="Earl A."/>
            <person name="Feldgarden M."/>
            <person name="Young S.K."/>
            <person name="Gargeya S."/>
            <person name="Zeng Q."/>
            <person name="Alvarado L."/>
            <person name="Berlin A."/>
            <person name="Bochicchio J."/>
            <person name="Chapman S.B."/>
            <person name="Chen Z."/>
            <person name="Freedman E."/>
            <person name="Gellesch M."/>
            <person name="Goldberg J."/>
            <person name="Griggs A."/>
            <person name="Gujja S."/>
            <person name="Heilman E."/>
            <person name="Heiman D."/>
            <person name="Howarth C."/>
            <person name="Mehta T."/>
            <person name="Neiman D."/>
            <person name="Pearson M."/>
            <person name="Roberts A."/>
            <person name="Saif S."/>
            <person name="Shea T."/>
            <person name="Shenoy N."/>
            <person name="Sisk P."/>
            <person name="Stolte C."/>
            <person name="Sykes S."/>
            <person name="White J."/>
            <person name="Yandava C."/>
            <person name="Izard J."/>
            <person name="Blanton J.M."/>
            <person name="Baranova O.V."/>
            <person name="Tanner A.C."/>
            <person name="Dewhirst F.E."/>
            <person name="Haas B."/>
            <person name="Nusbaum C."/>
            <person name="Birren B."/>
        </authorList>
    </citation>
    <scope>NUCLEOTIDE SEQUENCE [LARGE SCALE GENOMIC DNA]</scope>
    <source>
        <strain evidence="3">ATCC 35896 / D40 B5</strain>
    </source>
</reference>
<evidence type="ECO:0000313" key="2">
    <source>
        <dbReference type="EMBL" id="EFE28404.1"/>
    </source>
</evidence>
<organism evidence="2 3">
    <name type="scientific">Filifactor alocis (strain ATCC 35896 / CCUG 47790 / D40 B5)</name>
    <name type="common">Fusobacterium alocis</name>
    <dbReference type="NCBI Taxonomy" id="546269"/>
    <lineage>
        <taxon>Bacteria</taxon>
        <taxon>Bacillati</taxon>
        <taxon>Bacillota</taxon>
        <taxon>Clostridia</taxon>
        <taxon>Peptostreptococcales</taxon>
        <taxon>Filifactoraceae</taxon>
        <taxon>Filifactor</taxon>
    </lineage>
</organism>
<evidence type="ECO:0000256" key="1">
    <source>
        <dbReference type="SAM" id="Phobius"/>
    </source>
</evidence>
<dbReference type="Proteomes" id="UP000007468">
    <property type="component" value="Chromosome"/>
</dbReference>
<accession>D6GRW3</accession>
<evidence type="ECO:0000313" key="3">
    <source>
        <dbReference type="Proteomes" id="UP000007468"/>
    </source>
</evidence>
<dbReference type="PATRIC" id="fig|546269.5.peg.336"/>
<keyword evidence="1" id="KW-0812">Transmembrane</keyword>
<name>D6GRW3_FILAD</name>
<dbReference type="AlphaFoldDB" id="D6GRW3"/>
<proteinExistence type="predicted"/>
<gene>
    <name evidence="2" type="ordered locus">HMPREF0389_00319</name>
</gene>
<protein>
    <submittedName>
        <fullName evidence="2">Uncharacterized protein</fullName>
    </submittedName>
</protein>
<keyword evidence="1" id="KW-0472">Membrane</keyword>
<sequence>MMKKKYIIFFIVFVVVDILWVIIPNIKSIHSYQLSRMEMEHQLSKYDLSAEKGKQDDRDIEYWLFQLDEIMKKEGIVILNRNFSMTQNESIQLSLELQCSKIQLQKLLESSEWNNGKYKILSINSSLEDSQYLNTTIEILIKNKG</sequence>
<dbReference type="STRING" id="546269.HMPREF0389_00319"/>
<keyword evidence="1" id="KW-1133">Transmembrane helix</keyword>
<dbReference type="EMBL" id="CP002390">
    <property type="protein sequence ID" value="EFE28404.1"/>
    <property type="molecule type" value="Genomic_DNA"/>
</dbReference>
<keyword evidence="3" id="KW-1185">Reference proteome</keyword>
<feature type="transmembrane region" description="Helical" evidence="1">
    <location>
        <begin position="6"/>
        <end position="26"/>
    </location>
</feature>
<dbReference type="KEGG" id="faa:HMPREF0389_00319"/>